<keyword evidence="2" id="KW-1185">Reference proteome</keyword>
<dbReference type="Gene3D" id="3.40.50.1110">
    <property type="entry name" value="SGNH hydrolase"/>
    <property type="match status" value="1"/>
</dbReference>
<keyword evidence="1" id="KW-0378">Hydrolase</keyword>
<organism evidence="1 2">
    <name type="scientific">Mucilaginibacter gynuensis</name>
    <dbReference type="NCBI Taxonomy" id="1302236"/>
    <lineage>
        <taxon>Bacteria</taxon>
        <taxon>Pseudomonadati</taxon>
        <taxon>Bacteroidota</taxon>
        <taxon>Sphingobacteriia</taxon>
        <taxon>Sphingobacteriales</taxon>
        <taxon>Sphingobacteriaceae</taxon>
        <taxon>Mucilaginibacter</taxon>
    </lineage>
</organism>
<sequence>MKFYPSALFNVFIIAVTGLSSCKSDRNLPDGTPADKADFSRYIAIGNSLTAGSADKGLYLEGQQNSYPEILAAQMKTVGGGSFSTPFFSAGQENGSGYLLLKGLSTDGIPQLEEVKTNLAVRGEITIPGIGKVSLLTKYQGPLNNYGVPSIRLADVTSTGFGNVNEYFERLLPGNPPSNKISYMDFVTEKPFTFFTCWLGSNDVLQYAATGGASKELFPTDKANFDKLYNLVAEKLTSKGAKGVIATIPDITKSAFFTAFTYSSLLKRIQLSAPQIKDLYIQTGDTQVRAATPEDLFTLSLGAANVLGKLNAQGLPYGLHPGNPIENHFVLDKSEVVVVKEYTDAYNTTIKGVAKARNLALYDAFSDLNEAAGTEGITENGIKFTGAFITGNLFSLDGVHLTPRGYAHIANRIIKVINEKYQSNIPLTDVSKFRAIKTR</sequence>
<dbReference type="Proteomes" id="UP001500582">
    <property type="component" value="Unassembled WGS sequence"/>
</dbReference>
<dbReference type="Pfam" id="PF00657">
    <property type="entry name" value="Lipase_GDSL"/>
    <property type="match status" value="1"/>
</dbReference>
<comment type="caution">
    <text evidence="1">The sequence shown here is derived from an EMBL/GenBank/DDBJ whole genome shotgun (WGS) entry which is preliminary data.</text>
</comment>
<name>A0ABP8GH27_9SPHI</name>
<dbReference type="RefSeq" id="WP_345211430.1">
    <property type="nucleotide sequence ID" value="NZ_BAABFT010000005.1"/>
</dbReference>
<evidence type="ECO:0000313" key="1">
    <source>
        <dbReference type="EMBL" id="GAA4323868.1"/>
    </source>
</evidence>
<proteinExistence type="predicted"/>
<dbReference type="PROSITE" id="PS51257">
    <property type="entry name" value="PROKAR_LIPOPROTEIN"/>
    <property type="match status" value="1"/>
</dbReference>
<protein>
    <submittedName>
        <fullName evidence="1">SGNH/GDSL hydrolase family protein</fullName>
    </submittedName>
</protein>
<dbReference type="GO" id="GO:0016787">
    <property type="term" value="F:hydrolase activity"/>
    <property type="evidence" value="ECO:0007669"/>
    <property type="project" value="UniProtKB-KW"/>
</dbReference>
<dbReference type="InterPro" id="IPR036514">
    <property type="entry name" value="SGNH_hydro_sf"/>
</dbReference>
<accession>A0ABP8GH27</accession>
<dbReference type="InterPro" id="IPR001087">
    <property type="entry name" value="GDSL"/>
</dbReference>
<reference evidence="2" key="1">
    <citation type="journal article" date="2019" name="Int. J. Syst. Evol. Microbiol.">
        <title>The Global Catalogue of Microorganisms (GCM) 10K type strain sequencing project: providing services to taxonomists for standard genome sequencing and annotation.</title>
        <authorList>
            <consortium name="The Broad Institute Genomics Platform"/>
            <consortium name="The Broad Institute Genome Sequencing Center for Infectious Disease"/>
            <person name="Wu L."/>
            <person name="Ma J."/>
        </authorList>
    </citation>
    <scope>NUCLEOTIDE SEQUENCE [LARGE SCALE GENOMIC DNA]</scope>
    <source>
        <strain evidence="2">JCM 17705</strain>
    </source>
</reference>
<dbReference type="EMBL" id="BAABFT010000005">
    <property type="protein sequence ID" value="GAA4323868.1"/>
    <property type="molecule type" value="Genomic_DNA"/>
</dbReference>
<gene>
    <name evidence="1" type="ORF">GCM10023149_25100</name>
</gene>
<evidence type="ECO:0000313" key="2">
    <source>
        <dbReference type="Proteomes" id="UP001500582"/>
    </source>
</evidence>
<dbReference type="SUPFAM" id="SSF52266">
    <property type="entry name" value="SGNH hydrolase"/>
    <property type="match status" value="1"/>
</dbReference>